<dbReference type="OrthoDB" id="8026949at2759"/>
<accession>A0A8S0ZHD7</accession>
<feature type="compositionally biased region" description="Polar residues" evidence="1">
    <location>
        <begin position="63"/>
        <end position="82"/>
    </location>
</feature>
<protein>
    <submittedName>
        <fullName evidence="2">Uncharacterized protein</fullName>
    </submittedName>
</protein>
<sequence>MDQYKIPVQKCLKSQKSSTGQAAKKIKLYKFYEQLQFLKSIDEDRDKIESFAERSEIMPSLPSDITQSMSNDSDINQESNSQSHKDVVATPSLTSFAISPVASSSSATNEQGEPPSDLSIQEPQRNPRLKKKKMSASVPESASATLMKYVLMNRNKNTEHTEKRNKILSMHFYRDLHLL</sequence>
<comment type="caution">
    <text evidence="2">The sequence shown here is derived from an EMBL/GenBank/DDBJ whole genome shotgun (WGS) entry which is preliminary data.</text>
</comment>
<reference evidence="2 3" key="1">
    <citation type="submission" date="2020-04" db="EMBL/GenBank/DDBJ databases">
        <authorList>
            <person name="Wallbank WR R."/>
            <person name="Pardo Diaz C."/>
            <person name="Kozak K."/>
            <person name="Martin S."/>
            <person name="Jiggins C."/>
            <person name="Moest M."/>
            <person name="Warren A I."/>
            <person name="Byers J.R.P. K."/>
            <person name="Montejo-Kovacevich G."/>
            <person name="Yen C E."/>
        </authorList>
    </citation>
    <scope>NUCLEOTIDE SEQUENCE [LARGE SCALE GENOMIC DNA]</scope>
</reference>
<gene>
    <name evidence="2" type="ORF">APLA_LOCUS5865</name>
</gene>
<dbReference type="Proteomes" id="UP000494256">
    <property type="component" value="Unassembled WGS sequence"/>
</dbReference>
<dbReference type="EMBL" id="CADEBD010000291">
    <property type="protein sequence ID" value="CAB3232831.1"/>
    <property type="molecule type" value="Genomic_DNA"/>
</dbReference>
<name>A0A8S0ZHD7_ARCPL</name>
<dbReference type="AlphaFoldDB" id="A0A8S0ZHD7"/>
<evidence type="ECO:0000313" key="3">
    <source>
        <dbReference type="Proteomes" id="UP000494256"/>
    </source>
</evidence>
<proteinExistence type="predicted"/>
<feature type="compositionally biased region" description="Low complexity" evidence="1">
    <location>
        <begin position="95"/>
        <end position="107"/>
    </location>
</feature>
<organism evidence="2 3">
    <name type="scientific">Arctia plantaginis</name>
    <name type="common">Wood tiger moth</name>
    <name type="synonym">Phalaena plantaginis</name>
    <dbReference type="NCBI Taxonomy" id="874455"/>
    <lineage>
        <taxon>Eukaryota</taxon>
        <taxon>Metazoa</taxon>
        <taxon>Ecdysozoa</taxon>
        <taxon>Arthropoda</taxon>
        <taxon>Hexapoda</taxon>
        <taxon>Insecta</taxon>
        <taxon>Pterygota</taxon>
        <taxon>Neoptera</taxon>
        <taxon>Endopterygota</taxon>
        <taxon>Lepidoptera</taxon>
        <taxon>Glossata</taxon>
        <taxon>Ditrysia</taxon>
        <taxon>Noctuoidea</taxon>
        <taxon>Erebidae</taxon>
        <taxon>Arctiinae</taxon>
        <taxon>Arctia</taxon>
    </lineage>
</organism>
<feature type="region of interest" description="Disordered" evidence="1">
    <location>
        <begin position="52"/>
        <end position="140"/>
    </location>
</feature>
<evidence type="ECO:0000313" key="2">
    <source>
        <dbReference type="EMBL" id="CAB3232831.1"/>
    </source>
</evidence>
<evidence type="ECO:0000256" key="1">
    <source>
        <dbReference type="SAM" id="MobiDB-lite"/>
    </source>
</evidence>